<feature type="compositionally biased region" description="Low complexity" evidence="1">
    <location>
        <begin position="51"/>
        <end position="82"/>
    </location>
</feature>
<protein>
    <recommendedName>
        <fullName evidence="7">Proteophosphoglycan ppg4</fullName>
    </recommendedName>
</protein>
<keyword evidence="6" id="KW-1185">Reference proteome</keyword>
<dbReference type="EMBL" id="JBELQD010000007">
    <property type="protein sequence ID" value="MER2288538.1"/>
    <property type="molecule type" value="Genomic_DNA"/>
</dbReference>
<dbReference type="Proteomes" id="UP001432995">
    <property type="component" value="Unassembled WGS sequence"/>
</dbReference>
<dbReference type="RefSeq" id="WP_122162439.1">
    <property type="nucleotide sequence ID" value="NZ_CP033231.1"/>
</dbReference>
<sequence length="94" mass="8625">MPMKTFGLAAALAIALTGTAYAQQPAGGGSATGNMNNPGSVKSDSQKANEAATGSATGATTGSTTGAAGAATVPGTGTARPGVGVGTSTTAPAR</sequence>
<evidence type="ECO:0008006" key="7">
    <source>
        <dbReference type="Google" id="ProtNLM"/>
    </source>
</evidence>
<gene>
    <name evidence="4" type="ORF">ABS770_09740</name>
    <name evidence="3" type="ORF">QO001_001229</name>
</gene>
<evidence type="ECO:0000313" key="5">
    <source>
        <dbReference type="Proteomes" id="UP001223420"/>
    </source>
</evidence>
<evidence type="ECO:0000313" key="3">
    <source>
        <dbReference type="EMBL" id="MDQ0542311.1"/>
    </source>
</evidence>
<reference evidence="3" key="1">
    <citation type="submission" date="2023-07" db="EMBL/GenBank/DDBJ databases">
        <title>Genomic Encyclopedia of Type Strains, Phase IV (KMG-IV): sequencing the most valuable type-strain genomes for metagenomic binning, comparative biology and taxonomic classification.</title>
        <authorList>
            <person name="Goeker M."/>
        </authorList>
    </citation>
    <scope>NUCLEOTIDE SEQUENCE</scope>
    <source>
        <strain evidence="3">DSM 19569</strain>
    </source>
</reference>
<evidence type="ECO:0000313" key="4">
    <source>
        <dbReference type="EMBL" id="MER2288538.1"/>
    </source>
</evidence>
<dbReference type="AlphaFoldDB" id="A0AAJ1TKE7"/>
<comment type="caution">
    <text evidence="3">The sequence shown here is derived from an EMBL/GenBank/DDBJ whole genome shotgun (WGS) entry which is preliminary data.</text>
</comment>
<accession>A0AAJ1TKE7</accession>
<feature type="compositionally biased region" description="Polar residues" evidence="1">
    <location>
        <begin position="32"/>
        <end position="48"/>
    </location>
</feature>
<dbReference type="EMBL" id="JAUSWL010000002">
    <property type="protein sequence ID" value="MDQ0542311.1"/>
    <property type="molecule type" value="Genomic_DNA"/>
</dbReference>
<evidence type="ECO:0000313" key="6">
    <source>
        <dbReference type="Proteomes" id="UP001432995"/>
    </source>
</evidence>
<feature type="signal peptide" evidence="2">
    <location>
        <begin position="1"/>
        <end position="22"/>
    </location>
</feature>
<keyword evidence="2" id="KW-0732">Signal</keyword>
<feature type="region of interest" description="Disordered" evidence="1">
    <location>
        <begin position="23"/>
        <end position="94"/>
    </location>
</feature>
<name>A0AAJ1TKE7_9HYPH</name>
<organism evidence="3 5">
    <name type="scientific">Methylobacterium brachiatum</name>
    <dbReference type="NCBI Taxonomy" id="269660"/>
    <lineage>
        <taxon>Bacteria</taxon>
        <taxon>Pseudomonadati</taxon>
        <taxon>Pseudomonadota</taxon>
        <taxon>Alphaproteobacteria</taxon>
        <taxon>Hyphomicrobiales</taxon>
        <taxon>Methylobacteriaceae</taxon>
        <taxon>Methylobacterium</taxon>
    </lineage>
</organism>
<evidence type="ECO:0000256" key="1">
    <source>
        <dbReference type="SAM" id="MobiDB-lite"/>
    </source>
</evidence>
<proteinExistence type="predicted"/>
<dbReference type="Proteomes" id="UP001223420">
    <property type="component" value="Unassembled WGS sequence"/>
</dbReference>
<evidence type="ECO:0000256" key="2">
    <source>
        <dbReference type="SAM" id="SignalP"/>
    </source>
</evidence>
<feature type="chain" id="PRO_5042518337" description="Proteophosphoglycan ppg4" evidence="2">
    <location>
        <begin position="23"/>
        <end position="94"/>
    </location>
</feature>
<reference evidence="4" key="2">
    <citation type="submission" date="2024-06" db="EMBL/GenBank/DDBJ databases">
        <authorList>
            <person name="Campbell A.G."/>
        </authorList>
    </citation>
    <scope>NUCLEOTIDE SEQUENCE</scope>
    <source>
        <strain evidence="4">EM17</strain>
    </source>
</reference>